<evidence type="ECO:0000313" key="2">
    <source>
        <dbReference type="Proteomes" id="UP001466933"/>
    </source>
</evidence>
<reference evidence="1 2" key="1">
    <citation type="submission" date="2024-05" db="EMBL/GenBank/DDBJ databases">
        <title>Burkholderia sp. Nov. a novel bacteria isolated from rhizosphere soil of Camellia sinensis.</title>
        <authorList>
            <person name="Dong Y."/>
        </authorList>
    </citation>
    <scope>NUCLEOTIDE SEQUENCE [LARGE SCALE GENOMIC DNA]</scope>
    <source>
        <strain evidence="1 2">GS2Y</strain>
    </source>
</reference>
<accession>A0ABU9WBA5</accession>
<comment type="caution">
    <text evidence="1">The sequence shown here is derived from an EMBL/GenBank/DDBJ whole genome shotgun (WGS) entry which is preliminary data.</text>
</comment>
<gene>
    <name evidence="1" type="ORF">VOI36_05405</name>
</gene>
<keyword evidence="2" id="KW-1185">Reference proteome</keyword>
<evidence type="ECO:0000313" key="1">
    <source>
        <dbReference type="EMBL" id="MEN2469323.1"/>
    </source>
</evidence>
<dbReference type="EMBL" id="JBCPYA010000001">
    <property type="protein sequence ID" value="MEN2469323.1"/>
    <property type="molecule type" value="Genomic_DNA"/>
</dbReference>
<dbReference type="RefSeq" id="WP_343491100.1">
    <property type="nucleotide sequence ID" value="NZ_JBCPYA010000001.1"/>
</dbReference>
<name>A0ABU9WBA5_9BURK</name>
<dbReference type="Proteomes" id="UP001466933">
    <property type="component" value="Unassembled WGS sequence"/>
</dbReference>
<sequence>MLDDDEIERVLEEVKARSPAKKSISNSSDWVRKRTHRSHSATVNSWTSGVCFPFQAPPSFWKTGSGPHAGPVETRYAYCILIEVEIDRTPYLFIQRLNAPSPVGIVQSCARPPSKPVELSALTPWQFLAPWIEEKTRIEKLSMRPMALNETALRRKILEARDVKTVMSTLGIQTTIPGSIQVFGVDKKTRGLGLDGRFRLSPKQQRIAEQSGRLDSTALEDWVTKVASAFHAKAGAKKPPTNLFRAFAQPATTLVGAAADSLLVDCQTLWDRLEERRIVFEKTSHKGVHLRNTRFLDVLDESIGLLPKTLARGGSSSTSFTGEYTLQLGTETVSASVSVHKTSVTCTIAGMDSVSVYDRQEYGEDRVVLSDYISRERLFRVAFDGGKRVFAAEGVFAEADLAKSSRQLLQIFSPVTGAPLVTSEKGSPTPTSTVFPKGSSFRMLVDSLKPSDAIVCDDSTDEWCDFVSLTPAKPKSGATVSWFHAKVKGTLSGNATSASNLQDVIGQAVKNLGRLRITSSVLSSTKRNGVWARKYVYPKTHKKTNIDRFMPHAKVGTLSDFIGGLDDAASDPRTRYRVCIVVPTLSRQHIRAEFAKLGTSAVAPEVVQLFWILSGFMQSCLEVHAQPVVMCRV</sequence>
<organism evidence="1 2">
    <name type="scientific">Burkholderia theae</name>
    <dbReference type="NCBI Taxonomy" id="3143496"/>
    <lineage>
        <taxon>Bacteria</taxon>
        <taxon>Pseudomonadati</taxon>
        <taxon>Pseudomonadota</taxon>
        <taxon>Betaproteobacteria</taxon>
        <taxon>Burkholderiales</taxon>
        <taxon>Burkholderiaceae</taxon>
        <taxon>Burkholderia</taxon>
    </lineage>
</organism>
<protein>
    <submittedName>
        <fullName evidence="1">Uncharacterized protein</fullName>
    </submittedName>
</protein>
<proteinExistence type="predicted"/>